<dbReference type="InterPro" id="IPR036770">
    <property type="entry name" value="Ankyrin_rpt-contain_sf"/>
</dbReference>
<dbReference type="SUPFAM" id="SSF48403">
    <property type="entry name" value="Ankyrin repeat"/>
    <property type="match status" value="1"/>
</dbReference>
<dbReference type="Proteomes" id="UP000427769">
    <property type="component" value="Chromosome"/>
</dbReference>
<gene>
    <name evidence="1" type="ORF">DSCW_23410</name>
</gene>
<dbReference type="KEGG" id="dwd:DSCW_23410"/>
<dbReference type="OrthoDB" id="1374157at2"/>
<name>A0A5K7Z8Y8_9BACT</name>
<dbReference type="InterPro" id="IPR002110">
    <property type="entry name" value="Ankyrin_rpt"/>
</dbReference>
<dbReference type="EMBL" id="AP021875">
    <property type="protein sequence ID" value="BBO74924.1"/>
    <property type="molecule type" value="Genomic_DNA"/>
</dbReference>
<dbReference type="RefSeq" id="WP_155303895.1">
    <property type="nucleotide sequence ID" value="NZ_AP021875.1"/>
</dbReference>
<organism evidence="1 2">
    <name type="scientific">Desulfosarcina widdelii</name>
    <dbReference type="NCBI Taxonomy" id="947919"/>
    <lineage>
        <taxon>Bacteria</taxon>
        <taxon>Pseudomonadati</taxon>
        <taxon>Thermodesulfobacteriota</taxon>
        <taxon>Desulfobacteria</taxon>
        <taxon>Desulfobacterales</taxon>
        <taxon>Desulfosarcinaceae</taxon>
        <taxon>Desulfosarcina</taxon>
    </lineage>
</organism>
<dbReference type="Pfam" id="PF13857">
    <property type="entry name" value="Ank_5"/>
    <property type="match status" value="1"/>
</dbReference>
<evidence type="ECO:0000313" key="2">
    <source>
        <dbReference type="Proteomes" id="UP000427769"/>
    </source>
</evidence>
<keyword evidence="2" id="KW-1185">Reference proteome</keyword>
<reference evidence="1 2" key="1">
    <citation type="submission" date="2019-11" db="EMBL/GenBank/DDBJ databases">
        <title>Comparative genomics of hydrocarbon-degrading Desulfosarcina strains.</title>
        <authorList>
            <person name="Watanabe M."/>
            <person name="Kojima H."/>
            <person name="Fukui M."/>
        </authorList>
    </citation>
    <scope>NUCLEOTIDE SEQUENCE [LARGE SCALE GENOMIC DNA]</scope>
    <source>
        <strain evidence="1 2">PP31</strain>
    </source>
</reference>
<evidence type="ECO:0000313" key="1">
    <source>
        <dbReference type="EMBL" id="BBO74924.1"/>
    </source>
</evidence>
<dbReference type="AlphaFoldDB" id="A0A5K7Z8Y8"/>
<sequence length="80" mass="9461">MVRKILPRILPLYFFCDSALKITIYGSTLINAAYYNFYDVAKILIRYNADKTIKDMHGNTAYDYASQYEYTRIMNLLKDE</sequence>
<protein>
    <submittedName>
        <fullName evidence="1">Uncharacterized protein</fullName>
    </submittedName>
</protein>
<accession>A0A5K7Z8Y8</accession>
<dbReference type="Gene3D" id="1.25.40.20">
    <property type="entry name" value="Ankyrin repeat-containing domain"/>
    <property type="match status" value="1"/>
</dbReference>
<proteinExistence type="predicted"/>